<organism evidence="2 3">
    <name type="scientific">Kingdonia uniflora</name>
    <dbReference type="NCBI Taxonomy" id="39325"/>
    <lineage>
        <taxon>Eukaryota</taxon>
        <taxon>Viridiplantae</taxon>
        <taxon>Streptophyta</taxon>
        <taxon>Embryophyta</taxon>
        <taxon>Tracheophyta</taxon>
        <taxon>Spermatophyta</taxon>
        <taxon>Magnoliopsida</taxon>
        <taxon>Ranunculales</taxon>
        <taxon>Circaeasteraceae</taxon>
        <taxon>Kingdonia</taxon>
    </lineage>
</organism>
<dbReference type="Proteomes" id="UP000541444">
    <property type="component" value="Unassembled WGS sequence"/>
</dbReference>
<reference evidence="2 3" key="1">
    <citation type="journal article" date="2020" name="IScience">
        <title>Genome Sequencing of the Endangered Kingdonia uniflora (Circaeasteraceae, Ranunculales) Reveals Potential Mechanisms of Evolutionary Specialization.</title>
        <authorList>
            <person name="Sun Y."/>
            <person name="Deng T."/>
            <person name="Zhang A."/>
            <person name="Moore M.J."/>
            <person name="Landis J.B."/>
            <person name="Lin N."/>
            <person name="Zhang H."/>
            <person name="Zhang X."/>
            <person name="Huang J."/>
            <person name="Zhang X."/>
            <person name="Sun H."/>
            <person name="Wang H."/>
        </authorList>
    </citation>
    <scope>NUCLEOTIDE SEQUENCE [LARGE SCALE GENOMIC DNA]</scope>
    <source>
        <strain evidence="2">TB1705</strain>
        <tissue evidence="2">Leaf</tissue>
    </source>
</reference>
<sequence length="141" mass="15897">MHRYQGLLEITNAMKLPSLQASLTTTKTGSSYRCPVTLASTALAELQIRVNDAKVNPSHFTIGLMGRDNSIARYGIHGLYWLYNVDVLGTQLVEGDNIIFLTQREARVPFRGLCMTIFVLKSLQHPLLSKNVVLKEYFLRL</sequence>
<dbReference type="AlphaFoldDB" id="A0A7J7NT13"/>
<dbReference type="PANTHER" id="PTHR32018">
    <property type="entry name" value="RHAMNOGALACTURONATE LYASE FAMILY PROTEIN"/>
    <property type="match status" value="1"/>
</dbReference>
<comment type="caution">
    <text evidence="2">The sequence shown here is derived from an EMBL/GenBank/DDBJ whole genome shotgun (WGS) entry which is preliminary data.</text>
</comment>
<dbReference type="PANTHER" id="PTHR32018:SF1">
    <property type="entry name" value="RHAMNOGALACTURONAN ENDOLYASE"/>
    <property type="match status" value="1"/>
</dbReference>
<feature type="domain" description="Rhamnogalacturonan lyase" evidence="1">
    <location>
        <begin position="24"/>
        <end position="113"/>
    </location>
</feature>
<dbReference type="SUPFAM" id="SSF49785">
    <property type="entry name" value="Galactose-binding domain-like"/>
    <property type="match status" value="1"/>
</dbReference>
<dbReference type="InterPro" id="IPR051850">
    <property type="entry name" value="Polysacch_Lyase_4"/>
</dbReference>
<dbReference type="OrthoDB" id="2130367at2759"/>
<evidence type="ECO:0000313" key="3">
    <source>
        <dbReference type="Proteomes" id="UP000541444"/>
    </source>
</evidence>
<dbReference type="EMBL" id="JACGCM010000593">
    <property type="protein sequence ID" value="KAF6170337.1"/>
    <property type="molecule type" value="Genomic_DNA"/>
</dbReference>
<dbReference type="InterPro" id="IPR029411">
    <property type="entry name" value="RG-lyase_III"/>
</dbReference>
<dbReference type="Gene3D" id="2.60.120.260">
    <property type="entry name" value="Galactose-binding domain-like"/>
    <property type="match status" value="1"/>
</dbReference>
<name>A0A7J7NT13_9MAGN</name>
<protein>
    <recommendedName>
        <fullName evidence="1">Rhamnogalacturonan lyase domain-containing protein</fullName>
    </recommendedName>
</protein>
<gene>
    <name evidence="2" type="ORF">GIB67_043027</name>
</gene>
<evidence type="ECO:0000259" key="1">
    <source>
        <dbReference type="Pfam" id="PF14683"/>
    </source>
</evidence>
<accession>A0A7J7NT13</accession>
<dbReference type="InterPro" id="IPR008979">
    <property type="entry name" value="Galactose-bd-like_sf"/>
</dbReference>
<keyword evidence="3" id="KW-1185">Reference proteome</keyword>
<evidence type="ECO:0000313" key="2">
    <source>
        <dbReference type="EMBL" id="KAF6170337.1"/>
    </source>
</evidence>
<dbReference type="Pfam" id="PF14683">
    <property type="entry name" value="CBM-like"/>
    <property type="match status" value="1"/>
</dbReference>
<proteinExistence type="predicted"/>